<dbReference type="PROSITE" id="PS50089">
    <property type="entry name" value="ZF_RING_2"/>
    <property type="match status" value="1"/>
</dbReference>
<dbReference type="OrthoDB" id="1711136at2759"/>
<keyword evidence="1" id="KW-0479">Metal-binding</keyword>
<sequence length="333" mass="36861">MAVEARHINFFPSQLIANRDFMKTNQGNANMYNTQMDSGLAFNGGAMPENFFPLYQSLVCDPVSAKASMNKDDSGLTYNVPAAPRKRTRDQISEFDAFTVSQKSKVCGFSSFIDEDIVSQIQQQQSEIDRFIAEHTQKVRMELMERRKRQSRMLVSAIQDGMIKKLKEKDEEIQRMGKLNWVLQERVKSLYVENQIWRDLAQTNEATANSLRNNLEQVLAHVSEDRHLSGGGGGAAAALADDAESSCGSSDHGRCTLAAEGEVKDKGVVGVKDNNDGNSSNNRMCKKCGERESSVLLLPCRHLCLCTLCGSTLLGNCPVCDCVMNACVHVNMS</sequence>
<dbReference type="Pfam" id="PF13920">
    <property type="entry name" value="zf-C3HC4_3"/>
    <property type="match status" value="1"/>
</dbReference>
<dbReference type="Proteomes" id="UP001141552">
    <property type="component" value="Unassembled WGS sequence"/>
</dbReference>
<evidence type="ECO:0000259" key="5">
    <source>
        <dbReference type="PROSITE" id="PS50089"/>
    </source>
</evidence>
<evidence type="ECO:0000313" key="7">
    <source>
        <dbReference type="Proteomes" id="UP001141552"/>
    </source>
</evidence>
<keyword evidence="7" id="KW-1185">Reference proteome</keyword>
<proteinExistence type="predicted"/>
<feature type="domain" description="RING-type" evidence="5">
    <location>
        <begin position="285"/>
        <end position="321"/>
    </location>
</feature>
<accession>A0A9Q0J3H5</accession>
<dbReference type="GO" id="GO:0004842">
    <property type="term" value="F:ubiquitin-protein transferase activity"/>
    <property type="evidence" value="ECO:0007669"/>
    <property type="project" value="TreeGrafter"/>
</dbReference>
<gene>
    <name evidence="6" type="ORF">Tsubulata_025846</name>
</gene>
<dbReference type="GO" id="GO:0008270">
    <property type="term" value="F:zinc ion binding"/>
    <property type="evidence" value="ECO:0007669"/>
    <property type="project" value="UniProtKB-KW"/>
</dbReference>
<evidence type="ECO:0000256" key="1">
    <source>
        <dbReference type="ARBA" id="ARBA00022723"/>
    </source>
</evidence>
<dbReference type="Gene3D" id="3.30.40.10">
    <property type="entry name" value="Zinc/RING finger domain, C3HC4 (zinc finger)"/>
    <property type="match status" value="1"/>
</dbReference>
<evidence type="ECO:0000256" key="2">
    <source>
        <dbReference type="ARBA" id="ARBA00022771"/>
    </source>
</evidence>
<dbReference type="InterPro" id="IPR001841">
    <property type="entry name" value="Znf_RING"/>
</dbReference>
<dbReference type="CDD" id="cd16649">
    <property type="entry name" value="mRING-HC-C3HC5_CGRF1-like"/>
    <property type="match status" value="1"/>
</dbReference>
<dbReference type="AlphaFoldDB" id="A0A9Q0J3H5"/>
<evidence type="ECO:0000256" key="3">
    <source>
        <dbReference type="ARBA" id="ARBA00022833"/>
    </source>
</evidence>
<name>A0A9Q0J3H5_9ROSI</name>
<reference evidence="6" key="1">
    <citation type="submission" date="2022-02" db="EMBL/GenBank/DDBJ databases">
        <authorList>
            <person name="Henning P.M."/>
            <person name="McCubbin A.G."/>
            <person name="Shore J.S."/>
        </authorList>
    </citation>
    <scope>NUCLEOTIDE SEQUENCE</scope>
    <source>
        <strain evidence="6">F60SS</strain>
        <tissue evidence="6">Leaves</tissue>
    </source>
</reference>
<dbReference type="PANTHER" id="PTHR42647:SF55">
    <property type="entry name" value="BOI-RELATED E3 UBIQUITIN-PROTEIN LIGASE 1"/>
    <property type="match status" value="1"/>
</dbReference>
<protein>
    <recommendedName>
        <fullName evidence="5">RING-type domain-containing protein</fullName>
    </recommendedName>
</protein>
<dbReference type="GO" id="GO:0043067">
    <property type="term" value="P:regulation of programmed cell death"/>
    <property type="evidence" value="ECO:0007669"/>
    <property type="project" value="TreeGrafter"/>
</dbReference>
<reference evidence="6" key="2">
    <citation type="journal article" date="2023" name="Plants (Basel)">
        <title>Annotation of the Turnera subulata (Passifloraceae) Draft Genome Reveals the S-Locus Evolved after the Divergence of Turneroideae from Passifloroideae in a Stepwise Manner.</title>
        <authorList>
            <person name="Henning P.M."/>
            <person name="Roalson E.H."/>
            <person name="Mir W."/>
            <person name="McCubbin A.G."/>
            <person name="Shore J.S."/>
        </authorList>
    </citation>
    <scope>NUCLEOTIDE SEQUENCE</scope>
    <source>
        <strain evidence="6">F60SS</strain>
    </source>
</reference>
<comment type="caution">
    <text evidence="6">The sequence shown here is derived from an EMBL/GenBank/DDBJ whole genome shotgun (WGS) entry which is preliminary data.</text>
</comment>
<dbReference type="PANTHER" id="PTHR42647">
    <property type="entry name" value="SBP (S-RIBONUCLEASE BINDING PROTEIN) FAMILY PROTEIN"/>
    <property type="match status" value="1"/>
</dbReference>
<evidence type="ECO:0000313" key="6">
    <source>
        <dbReference type="EMBL" id="KAJ4827009.1"/>
    </source>
</evidence>
<dbReference type="EMBL" id="JAKUCV010006515">
    <property type="protein sequence ID" value="KAJ4827009.1"/>
    <property type="molecule type" value="Genomic_DNA"/>
</dbReference>
<evidence type="ECO:0000256" key="4">
    <source>
        <dbReference type="PROSITE-ProRule" id="PRU00175"/>
    </source>
</evidence>
<keyword evidence="2 4" id="KW-0863">Zinc-finger</keyword>
<keyword evidence="3" id="KW-0862">Zinc</keyword>
<organism evidence="6 7">
    <name type="scientific">Turnera subulata</name>
    <dbReference type="NCBI Taxonomy" id="218843"/>
    <lineage>
        <taxon>Eukaryota</taxon>
        <taxon>Viridiplantae</taxon>
        <taxon>Streptophyta</taxon>
        <taxon>Embryophyta</taxon>
        <taxon>Tracheophyta</taxon>
        <taxon>Spermatophyta</taxon>
        <taxon>Magnoliopsida</taxon>
        <taxon>eudicotyledons</taxon>
        <taxon>Gunneridae</taxon>
        <taxon>Pentapetalae</taxon>
        <taxon>rosids</taxon>
        <taxon>fabids</taxon>
        <taxon>Malpighiales</taxon>
        <taxon>Passifloraceae</taxon>
        <taxon>Turnera</taxon>
    </lineage>
</organism>
<dbReference type="InterPro" id="IPR013083">
    <property type="entry name" value="Znf_RING/FYVE/PHD"/>
</dbReference>